<reference evidence="2 3" key="1">
    <citation type="submission" date="2019-07" db="EMBL/GenBank/DDBJ databases">
        <title>Annotation for the trematode Paragonimus westermani.</title>
        <authorList>
            <person name="Choi Y.-J."/>
        </authorList>
    </citation>
    <scope>NUCLEOTIDE SEQUENCE [LARGE SCALE GENOMIC DNA]</scope>
    <source>
        <strain evidence="2">180907_Pwestermani</strain>
    </source>
</reference>
<proteinExistence type="predicted"/>
<feature type="region of interest" description="Disordered" evidence="1">
    <location>
        <begin position="130"/>
        <end position="161"/>
    </location>
</feature>
<gene>
    <name evidence="2" type="ORF">P879_01901</name>
</gene>
<protein>
    <submittedName>
        <fullName evidence="2">Uncharacterized protein</fullName>
    </submittedName>
</protein>
<dbReference type="Proteomes" id="UP000699462">
    <property type="component" value="Unassembled WGS sequence"/>
</dbReference>
<sequence>MRILFRSKYVRPVNNVTSSLSESFRNDSELTTSTLECSQNISAVPSKTYQHQEGDPQQFTLFRLNNKSEDTEPTFSKSTLLDDSFECAATDCKTDTESHDNDLHLPVSDFDEKFNKCLLKKSSRWQRVRLDKNASSSPRIKPSLDEAPSLTDSSMSDGRTNTTEVVLLRDSMPEFKCMDSTASTGTGMRKIHALSESNGIATSMGRSVLHVPNLTSDAIKEAKRQSEHALQNGKVFAVFGPYNRVRLALRTRGWVEKFYRSASATRSRDQSRVPAITGQKRKSVSLDRQTFTDVDDSLPAYPDDDYSDYLPDTVASSEGQADYYHGFN</sequence>
<keyword evidence="3" id="KW-1185">Reference proteome</keyword>
<feature type="compositionally biased region" description="Polar residues" evidence="1">
    <location>
        <begin position="150"/>
        <end position="161"/>
    </location>
</feature>
<organism evidence="2 3">
    <name type="scientific">Paragonimus westermani</name>
    <dbReference type="NCBI Taxonomy" id="34504"/>
    <lineage>
        <taxon>Eukaryota</taxon>
        <taxon>Metazoa</taxon>
        <taxon>Spiralia</taxon>
        <taxon>Lophotrochozoa</taxon>
        <taxon>Platyhelminthes</taxon>
        <taxon>Trematoda</taxon>
        <taxon>Digenea</taxon>
        <taxon>Plagiorchiida</taxon>
        <taxon>Troglotremata</taxon>
        <taxon>Troglotrematidae</taxon>
        <taxon>Paragonimus</taxon>
    </lineage>
</organism>
<evidence type="ECO:0000313" key="3">
    <source>
        <dbReference type="Proteomes" id="UP000699462"/>
    </source>
</evidence>
<dbReference type="OrthoDB" id="6270501at2759"/>
<name>A0A8T0DMN5_9TREM</name>
<evidence type="ECO:0000313" key="2">
    <source>
        <dbReference type="EMBL" id="KAF8568586.1"/>
    </source>
</evidence>
<accession>A0A8T0DMN5</accession>
<comment type="caution">
    <text evidence="2">The sequence shown here is derived from an EMBL/GenBank/DDBJ whole genome shotgun (WGS) entry which is preliminary data.</text>
</comment>
<dbReference type="AlphaFoldDB" id="A0A8T0DMN5"/>
<evidence type="ECO:0000256" key="1">
    <source>
        <dbReference type="SAM" id="MobiDB-lite"/>
    </source>
</evidence>
<dbReference type="EMBL" id="JTDF01002654">
    <property type="protein sequence ID" value="KAF8568586.1"/>
    <property type="molecule type" value="Genomic_DNA"/>
</dbReference>